<dbReference type="Proteomes" id="UP001280581">
    <property type="component" value="Unassembled WGS sequence"/>
</dbReference>
<evidence type="ECO:0000313" key="2">
    <source>
        <dbReference type="Proteomes" id="UP001280581"/>
    </source>
</evidence>
<protein>
    <submittedName>
        <fullName evidence="1">Uncharacterized protein</fullName>
    </submittedName>
</protein>
<proteinExistence type="predicted"/>
<accession>A0AAN6RCG7</accession>
<name>A0AAN6RCG7_9PLEO</name>
<keyword evidence="2" id="KW-1185">Reference proteome</keyword>
<organism evidence="1 2">
    <name type="scientific">Pseudopithomyces chartarum</name>
    <dbReference type="NCBI Taxonomy" id="1892770"/>
    <lineage>
        <taxon>Eukaryota</taxon>
        <taxon>Fungi</taxon>
        <taxon>Dikarya</taxon>
        <taxon>Ascomycota</taxon>
        <taxon>Pezizomycotina</taxon>
        <taxon>Dothideomycetes</taxon>
        <taxon>Pleosporomycetidae</taxon>
        <taxon>Pleosporales</taxon>
        <taxon>Massarineae</taxon>
        <taxon>Didymosphaeriaceae</taxon>
        <taxon>Pseudopithomyces</taxon>
    </lineage>
</organism>
<dbReference type="AlphaFoldDB" id="A0AAN6RCG7"/>
<comment type="caution">
    <text evidence="1">The sequence shown here is derived from an EMBL/GenBank/DDBJ whole genome shotgun (WGS) entry which is preliminary data.</text>
</comment>
<sequence length="338" mass="38517">MVFTIPRTASHLLLKLLNLQEQHTLHRLANNLDGYIFFPAAGPRFEYSLPGKPLIEWESEQVLALKSAMQDSFSAWLKFIDESEYQSKGTFVKEHLNWMVDPLAEASLYGYQNVSSSNLPDFRLEWPPSQNSSIGAKNENNVTCLPDTFLLQRVKPTFLIRHPALTFPSCLRTAIDNQGVESVTKDGDINRWECTYHWSLLLYTFYTNANAADFDRRSYVDEVQYPIVLDAQDLGDEALVKKYARAVGLDEEKVRFAWKAAGEEEVSKLGKVTKRMQSTILASSGVEKKKLEVGELDIETLRGEWKAEFGEVLSERLIELVEKSTFAYETLKSARLKT</sequence>
<evidence type="ECO:0000313" key="1">
    <source>
        <dbReference type="EMBL" id="KAK3196962.1"/>
    </source>
</evidence>
<gene>
    <name evidence="1" type="ORF">GRF29_1536g116288</name>
</gene>
<dbReference type="EMBL" id="WVTA01000021">
    <property type="protein sequence ID" value="KAK3196962.1"/>
    <property type="molecule type" value="Genomic_DNA"/>
</dbReference>
<dbReference type="PANTHER" id="PTHR48312:SF1">
    <property type="entry name" value="SULFOTRANSFERASE"/>
    <property type="match status" value="1"/>
</dbReference>
<reference evidence="1 2" key="1">
    <citation type="submission" date="2021-02" db="EMBL/GenBank/DDBJ databases">
        <title>Genome assembly of Pseudopithomyces chartarum.</title>
        <authorList>
            <person name="Jauregui R."/>
            <person name="Singh J."/>
            <person name="Voisey C."/>
        </authorList>
    </citation>
    <scope>NUCLEOTIDE SEQUENCE [LARGE SCALE GENOMIC DNA]</scope>
    <source>
        <strain evidence="1 2">AGR01</strain>
    </source>
</reference>
<dbReference type="PANTHER" id="PTHR48312">
    <property type="match status" value="1"/>
</dbReference>